<protein>
    <submittedName>
        <fullName evidence="9">SusC/RagA family TonB-linked outer membrane protein</fullName>
    </submittedName>
</protein>
<dbReference type="Gene3D" id="2.60.40.1120">
    <property type="entry name" value="Carboxypeptidase-like, regulatory domain"/>
    <property type="match status" value="1"/>
</dbReference>
<comment type="caution">
    <text evidence="9">The sequence shown here is derived from an EMBL/GenBank/DDBJ whole genome shotgun (WGS) entry which is preliminary data.</text>
</comment>
<dbReference type="InterPro" id="IPR012910">
    <property type="entry name" value="Plug_dom"/>
</dbReference>
<dbReference type="RefSeq" id="WP_249973371.1">
    <property type="nucleotide sequence ID" value="NZ_JAMFLZ010000004.1"/>
</dbReference>
<name>A0ABT0QFP3_9FLAO</name>
<evidence type="ECO:0000256" key="4">
    <source>
        <dbReference type="ARBA" id="ARBA00022692"/>
    </source>
</evidence>
<evidence type="ECO:0000256" key="7">
    <source>
        <dbReference type="PROSITE-ProRule" id="PRU01360"/>
    </source>
</evidence>
<dbReference type="NCBIfam" id="TIGR04057">
    <property type="entry name" value="SusC_RagA_signa"/>
    <property type="match status" value="1"/>
</dbReference>
<dbReference type="Pfam" id="PF07715">
    <property type="entry name" value="Plug"/>
    <property type="match status" value="1"/>
</dbReference>
<dbReference type="SUPFAM" id="SSF49464">
    <property type="entry name" value="Carboxypeptidase regulatory domain-like"/>
    <property type="match status" value="1"/>
</dbReference>
<evidence type="ECO:0000256" key="3">
    <source>
        <dbReference type="ARBA" id="ARBA00022452"/>
    </source>
</evidence>
<dbReference type="PROSITE" id="PS52016">
    <property type="entry name" value="TONB_DEPENDENT_REC_3"/>
    <property type="match status" value="1"/>
</dbReference>
<dbReference type="SUPFAM" id="SSF56935">
    <property type="entry name" value="Porins"/>
    <property type="match status" value="1"/>
</dbReference>
<evidence type="ECO:0000256" key="1">
    <source>
        <dbReference type="ARBA" id="ARBA00004571"/>
    </source>
</evidence>
<keyword evidence="4 7" id="KW-0812">Transmembrane</keyword>
<dbReference type="InterPro" id="IPR008969">
    <property type="entry name" value="CarboxyPept-like_regulatory"/>
</dbReference>
<sequence length="1175" mass="130087">MKKKQVFHNSLMNYRKKALLVMKCLSLFLVLFSFYSFTDLYSQNTKLKIDLKEATLIDMIKEIEKQSEFVFIYNDEILPELKKVRGDIQFKNRSIQKVLDRVLDDNKLIYSINERQVILNKNTLFSTPINSQQNIISGMVKDDAGIPLAGVNIIKVGTSTGTQSDFDGNYSINAEKGDQLTFSYVGIETVTVTVEDNNTINVTMLEDTESLNEVIVTALGISRERKSLGYAVTEVTSEELTKVGSPNVVASLYGKAPGVQIKSNPGGVTAGVNVLIRGVGSLGSTNQPLFIVDGIPIEHGDSNYSRWGGSNSSNGAADINPEDIESLSVLKGGAASALYGSKASNGVVIITTKSGNLNKKGLGVEFVSNATFDKVAYLPNYQNEYGSGFDSQVFRTNAAGENIYHNTWPSFGPKMEGQMLRWWDGELRPYSPQPDNIKDIYQTGHTITNTLAISKATKDYSYRLSYTNLGYEGIFPGVKQKRNVFSLNSKIKLNDKLDVSFVGNFYDITTTNRPPLLSGLNAYEYPRSTKLDLLKENYKQDGYYNGQISGNSAPGMVRNFMSFLWNANENNDEDKRGRLVGNVTLDYQPFTNVNVRARVGTDLINTNSQNETASRNPVNSGQYREGFGKTQLDYFELLTTYNKDINEDINLALTAGGSISKQKHSDGYVRTNGGLIVPNWFSLKNSARERVSDGNRDAKRVDALFGVASFSYKNMVFLEATGRNDWSSTLPHNNQSFFYPSVSGSFVFSDLLSEWSWLDYAKVRASWANTGNDTGSNFYRANKVYSYGNYNGAVTNTFSNSVPPTNLVNENSLVTEFGIEARTLNNRLGFDLTYYKERRVDQIIPLDIPLSSGASSTIVNAGELANSGIELQINALPIETENFSWRTIANFAKNKNEVVELAQGIDQLFNQSNIGGAIRNLAKVGVPYGQWEAYTYQTDDNGNRVIDGDGLYVRDDSERVPVGNSTPDLIGGFTNILTYKGFTLNAHIDFVVGGDIFSFTNYYGTNAGKLEESLKYRDERNGGLPYYKDTSGNLIQLPSHTSPSPNGPVYHDGVILDGVTSDGQPNTTLIDAFDYYINTYYWNFGFHEEGLFDNSYVKLREVSLKYEFNNSVTDKLGIDNLELALIGRNLFYIYKNVPNIDPEAVLGSSAGEASAVDLGSQPGSRSLGLSLRISL</sequence>
<dbReference type="InterPro" id="IPR036942">
    <property type="entry name" value="Beta-barrel_TonB_sf"/>
</dbReference>
<feature type="domain" description="TonB-dependent receptor plug" evidence="8">
    <location>
        <begin position="227"/>
        <end position="347"/>
    </location>
</feature>
<reference evidence="9" key="1">
    <citation type="submission" date="2022-05" db="EMBL/GenBank/DDBJ databases">
        <authorList>
            <person name="Park J.-S."/>
        </authorList>
    </citation>
    <scope>NUCLEOTIDE SEQUENCE</scope>
    <source>
        <strain evidence="9">2012CJ34-3</strain>
    </source>
</reference>
<evidence type="ECO:0000313" key="9">
    <source>
        <dbReference type="EMBL" id="MCL6295798.1"/>
    </source>
</evidence>
<dbReference type="InterPro" id="IPR039426">
    <property type="entry name" value="TonB-dep_rcpt-like"/>
</dbReference>
<dbReference type="Gene3D" id="2.40.170.20">
    <property type="entry name" value="TonB-dependent receptor, beta-barrel domain"/>
    <property type="match status" value="1"/>
</dbReference>
<gene>
    <name evidence="9" type="ORF">M3P09_12380</name>
</gene>
<dbReference type="Gene3D" id="2.170.130.10">
    <property type="entry name" value="TonB-dependent receptor, plug domain"/>
    <property type="match status" value="1"/>
</dbReference>
<dbReference type="InterPro" id="IPR023997">
    <property type="entry name" value="TonB-dep_OMP_SusC/RagA_CS"/>
</dbReference>
<evidence type="ECO:0000256" key="6">
    <source>
        <dbReference type="ARBA" id="ARBA00023237"/>
    </source>
</evidence>
<comment type="subcellular location">
    <subcellularLocation>
        <location evidence="1 7">Cell outer membrane</location>
        <topology evidence="1 7">Multi-pass membrane protein</topology>
    </subcellularLocation>
</comment>
<organism evidence="9 10">
    <name type="scientific">Jejuia spongiicola</name>
    <dbReference type="NCBI Taxonomy" id="2942207"/>
    <lineage>
        <taxon>Bacteria</taxon>
        <taxon>Pseudomonadati</taxon>
        <taxon>Bacteroidota</taxon>
        <taxon>Flavobacteriia</taxon>
        <taxon>Flavobacteriales</taxon>
        <taxon>Flavobacteriaceae</taxon>
        <taxon>Jejuia</taxon>
    </lineage>
</organism>
<proteinExistence type="inferred from homology"/>
<evidence type="ECO:0000256" key="2">
    <source>
        <dbReference type="ARBA" id="ARBA00022448"/>
    </source>
</evidence>
<evidence type="ECO:0000313" key="10">
    <source>
        <dbReference type="Proteomes" id="UP001165381"/>
    </source>
</evidence>
<dbReference type="NCBIfam" id="TIGR04056">
    <property type="entry name" value="OMP_RagA_SusC"/>
    <property type="match status" value="1"/>
</dbReference>
<dbReference type="EMBL" id="JAMFLZ010000004">
    <property type="protein sequence ID" value="MCL6295798.1"/>
    <property type="molecule type" value="Genomic_DNA"/>
</dbReference>
<keyword evidence="2 7" id="KW-0813">Transport</keyword>
<comment type="similarity">
    <text evidence="7">Belongs to the TonB-dependent receptor family.</text>
</comment>
<evidence type="ECO:0000256" key="5">
    <source>
        <dbReference type="ARBA" id="ARBA00023136"/>
    </source>
</evidence>
<dbReference type="InterPro" id="IPR037066">
    <property type="entry name" value="Plug_dom_sf"/>
</dbReference>
<keyword evidence="10" id="KW-1185">Reference proteome</keyword>
<keyword evidence="6 7" id="KW-0998">Cell outer membrane</keyword>
<keyword evidence="3 7" id="KW-1134">Transmembrane beta strand</keyword>
<dbReference type="Pfam" id="PF13715">
    <property type="entry name" value="CarbopepD_reg_2"/>
    <property type="match status" value="1"/>
</dbReference>
<dbReference type="InterPro" id="IPR023996">
    <property type="entry name" value="TonB-dep_OMP_SusC/RagA"/>
</dbReference>
<keyword evidence="5 7" id="KW-0472">Membrane</keyword>
<accession>A0ABT0QFP3</accession>
<evidence type="ECO:0000259" key="8">
    <source>
        <dbReference type="Pfam" id="PF07715"/>
    </source>
</evidence>
<dbReference type="Proteomes" id="UP001165381">
    <property type="component" value="Unassembled WGS sequence"/>
</dbReference>